<dbReference type="Pfam" id="PF00551">
    <property type="entry name" value="Formyl_trans_N"/>
    <property type="match status" value="1"/>
</dbReference>
<dbReference type="Gene3D" id="3.40.50.12230">
    <property type="match status" value="1"/>
</dbReference>
<protein>
    <recommendedName>
        <fullName evidence="3">Methionyl-tRNA formyltransferase, mitochondrial</fullName>
        <ecNumber evidence="2">2.1.2.9</ecNumber>
    </recommendedName>
</protein>
<keyword evidence="4" id="KW-0808">Transferase</keyword>
<gene>
    <name evidence="8" type="ORF">RNJ44_00231</name>
</gene>
<keyword evidence="9" id="KW-1185">Reference proteome</keyword>
<evidence type="ECO:0000313" key="8">
    <source>
        <dbReference type="EMBL" id="KAL3231696.1"/>
    </source>
</evidence>
<dbReference type="PANTHER" id="PTHR11138">
    <property type="entry name" value="METHIONYL-TRNA FORMYLTRANSFERASE"/>
    <property type="match status" value="1"/>
</dbReference>
<dbReference type="CDD" id="cd08646">
    <property type="entry name" value="FMT_core_Met-tRNA-FMT_N"/>
    <property type="match status" value="1"/>
</dbReference>
<dbReference type="Pfam" id="PF02911">
    <property type="entry name" value="Formyl_trans_C"/>
    <property type="match status" value="1"/>
</dbReference>
<comment type="caution">
    <text evidence="8">The sequence shown here is derived from an EMBL/GenBank/DDBJ whole genome shotgun (WGS) entry which is preliminary data.</text>
</comment>
<feature type="domain" description="Formyl transferase N-terminal" evidence="6">
    <location>
        <begin position="15"/>
        <end position="173"/>
    </location>
</feature>
<accession>A0ABR4NTI2</accession>
<evidence type="ECO:0000259" key="7">
    <source>
        <dbReference type="Pfam" id="PF02911"/>
    </source>
</evidence>
<dbReference type="InterPro" id="IPR002376">
    <property type="entry name" value="Formyl_transf_N"/>
</dbReference>
<evidence type="ECO:0000256" key="2">
    <source>
        <dbReference type="ARBA" id="ARBA00012261"/>
    </source>
</evidence>
<comment type="similarity">
    <text evidence="1">Belongs to the Fmt family.</text>
</comment>
<evidence type="ECO:0000259" key="6">
    <source>
        <dbReference type="Pfam" id="PF00551"/>
    </source>
</evidence>
<organism evidence="8 9">
    <name type="scientific">Nakaseomyces bracarensis</name>
    <dbReference type="NCBI Taxonomy" id="273131"/>
    <lineage>
        <taxon>Eukaryota</taxon>
        <taxon>Fungi</taxon>
        <taxon>Dikarya</taxon>
        <taxon>Ascomycota</taxon>
        <taxon>Saccharomycotina</taxon>
        <taxon>Saccharomycetes</taxon>
        <taxon>Saccharomycetales</taxon>
        <taxon>Saccharomycetaceae</taxon>
        <taxon>Nakaseomyces</taxon>
    </lineage>
</organism>
<feature type="domain" description="Formyl transferase C-terminal" evidence="7">
    <location>
        <begin position="240"/>
        <end position="349"/>
    </location>
</feature>
<evidence type="ECO:0000256" key="3">
    <source>
        <dbReference type="ARBA" id="ARBA00014185"/>
    </source>
</evidence>
<name>A0ABR4NTI2_9SACH</name>
<evidence type="ECO:0000256" key="1">
    <source>
        <dbReference type="ARBA" id="ARBA00010699"/>
    </source>
</evidence>
<dbReference type="PANTHER" id="PTHR11138:SF5">
    <property type="entry name" value="METHIONYL-TRNA FORMYLTRANSFERASE, MITOCHONDRIAL"/>
    <property type="match status" value="1"/>
</dbReference>
<dbReference type="EMBL" id="JBEVYD010000006">
    <property type="protein sequence ID" value="KAL3231696.1"/>
    <property type="molecule type" value="Genomic_DNA"/>
</dbReference>
<dbReference type="InterPro" id="IPR036477">
    <property type="entry name" value="Formyl_transf_N_sf"/>
</dbReference>
<dbReference type="InterPro" id="IPR041711">
    <property type="entry name" value="Met-tRNA-FMT_N"/>
</dbReference>
<dbReference type="InterPro" id="IPR005793">
    <property type="entry name" value="Formyl_trans_C"/>
</dbReference>
<dbReference type="SUPFAM" id="SSF53328">
    <property type="entry name" value="Formyltransferase"/>
    <property type="match status" value="1"/>
</dbReference>
<dbReference type="Proteomes" id="UP001623330">
    <property type="component" value="Unassembled WGS sequence"/>
</dbReference>
<proteinExistence type="inferred from homology"/>
<dbReference type="InterPro" id="IPR005794">
    <property type="entry name" value="Fmt"/>
</dbReference>
<reference evidence="8 9" key="1">
    <citation type="submission" date="2024-05" db="EMBL/GenBank/DDBJ databases">
        <title>Long read based assembly of the Candida bracarensis genome reveals expanded adhesin content.</title>
        <authorList>
            <person name="Marcet-Houben M."/>
            <person name="Ksiezopolska E."/>
            <person name="Gabaldon T."/>
        </authorList>
    </citation>
    <scope>NUCLEOTIDE SEQUENCE [LARGE SCALE GENOMIC DNA]</scope>
    <source>
        <strain evidence="8 9">CBM6</strain>
    </source>
</reference>
<evidence type="ECO:0000256" key="5">
    <source>
        <dbReference type="ARBA" id="ARBA00022917"/>
    </source>
</evidence>
<sequence>MFRLGIRKYSSKPLNVLFFGSDEFSALSLNALVSLQGRTDLIKTLQVVSRPPKWCGRKKSVLKTPPIVELCESLKLRVPLHVDTRDDMLKLDRVCEKEDINMIIAVSFGKLIPGELLGAVPYSLNVHPSLLPRYKGSAPLQHTLLNNDNYTGVTIQTLHPTKFDHGSIVAQTAPLPVFDLLNRKPVAPLTQAEDTRPRKLKQLMDQLGLVGGHLLQEVIEQGLYINNKESSTYESSYAKRITTEDKMINWKEDTAEQLLNKLETLGPIFAFKTCQLKEKNPIIKKRVLLHDFEVINSSDAAIPVNDWDAGKFSLVDDKLVIQCKDKALLVSKIQFEACAIEDPTQFMRRLPKRCGKLYGNELQLY</sequence>
<evidence type="ECO:0000313" key="9">
    <source>
        <dbReference type="Proteomes" id="UP001623330"/>
    </source>
</evidence>
<keyword evidence="5" id="KW-0648">Protein biosynthesis</keyword>
<dbReference type="EC" id="2.1.2.9" evidence="2"/>
<dbReference type="NCBIfam" id="TIGR00460">
    <property type="entry name" value="fmt"/>
    <property type="match status" value="1"/>
</dbReference>
<evidence type="ECO:0000256" key="4">
    <source>
        <dbReference type="ARBA" id="ARBA00022679"/>
    </source>
</evidence>